<reference evidence="2 3" key="1">
    <citation type="submission" date="2024-09" db="EMBL/GenBank/DDBJ databases">
        <title>Chromosome-scale assembly of Riccia fluitans.</title>
        <authorList>
            <person name="Paukszto L."/>
            <person name="Sawicki J."/>
            <person name="Karawczyk K."/>
            <person name="Piernik-Szablinska J."/>
            <person name="Szczecinska M."/>
            <person name="Mazdziarz M."/>
        </authorList>
    </citation>
    <scope>NUCLEOTIDE SEQUENCE [LARGE SCALE GENOMIC DNA]</scope>
    <source>
        <strain evidence="2">Rf_01</strain>
        <tissue evidence="2">Aerial parts of the thallus</tissue>
    </source>
</reference>
<evidence type="ECO:0000256" key="1">
    <source>
        <dbReference type="SAM" id="MobiDB-lite"/>
    </source>
</evidence>
<proteinExistence type="predicted"/>
<dbReference type="EMBL" id="JBHFFA010000007">
    <property type="protein sequence ID" value="KAL2610991.1"/>
    <property type="molecule type" value="Genomic_DNA"/>
</dbReference>
<organism evidence="2 3">
    <name type="scientific">Riccia fluitans</name>
    <dbReference type="NCBI Taxonomy" id="41844"/>
    <lineage>
        <taxon>Eukaryota</taxon>
        <taxon>Viridiplantae</taxon>
        <taxon>Streptophyta</taxon>
        <taxon>Embryophyta</taxon>
        <taxon>Marchantiophyta</taxon>
        <taxon>Marchantiopsida</taxon>
        <taxon>Marchantiidae</taxon>
        <taxon>Marchantiales</taxon>
        <taxon>Ricciaceae</taxon>
        <taxon>Riccia</taxon>
    </lineage>
</organism>
<gene>
    <name evidence="2" type="ORF">R1flu_022683</name>
</gene>
<name>A0ABD1XSW0_9MARC</name>
<evidence type="ECO:0000313" key="3">
    <source>
        <dbReference type="Proteomes" id="UP001605036"/>
    </source>
</evidence>
<protein>
    <submittedName>
        <fullName evidence="2">Uncharacterized protein</fullName>
    </submittedName>
</protein>
<sequence>MRKAYEPEHVVVPACQRQRVTNEEGHDAKQPEQANRQSTRETDESEIIIEQVETTKPNIGEMISHEKS</sequence>
<dbReference type="AlphaFoldDB" id="A0ABD1XSW0"/>
<keyword evidence="3" id="KW-1185">Reference proteome</keyword>
<feature type="region of interest" description="Disordered" evidence="1">
    <location>
        <begin position="16"/>
        <end position="47"/>
    </location>
</feature>
<accession>A0ABD1XSW0</accession>
<feature type="compositionally biased region" description="Basic and acidic residues" evidence="1">
    <location>
        <begin position="20"/>
        <end position="30"/>
    </location>
</feature>
<dbReference type="Proteomes" id="UP001605036">
    <property type="component" value="Unassembled WGS sequence"/>
</dbReference>
<comment type="caution">
    <text evidence="2">The sequence shown here is derived from an EMBL/GenBank/DDBJ whole genome shotgun (WGS) entry which is preliminary data.</text>
</comment>
<evidence type="ECO:0000313" key="2">
    <source>
        <dbReference type="EMBL" id="KAL2610991.1"/>
    </source>
</evidence>